<accession>A0ABD6AZA4</accession>
<keyword evidence="3" id="KW-1185">Reference proteome</keyword>
<keyword evidence="1" id="KW-0472">Membrane</keyword>
<reference evidence="2 3" key="1">
    <citation type="journal article" date="2019" name="Int. J. Syst. Evol. Microbiol.">
        <title>The Global Catalogue of Microorganisms (GCM) 10K type strain sequencing project: providing services to taxonomists for standard genome sequencing and annotation.</title>
        <authorList>
            <consortium name="The Broad Institute Genomics Platform"/>
            <consortium name="The Broad Institute Genome Sequencing Center for Infectious Disease"/>
            <person name="Wu L."/>
            <person name="Ma J."/>
        </authorList>
    </citation>
    <scope>NUCLEOTIDE SEQUENCE [LARGE SCALE GENOMIC DNA]</scope>
    <source>
        <strain evidence="2 3">CGMCC 1.12563</strain>
    </source>
</reference>
<gene>
    <name evidence="2" type="ORF">ACFSBT_16685</name>
</gene>
<dbReference type="RefSeq" id="WP_250874845.1">
    <property type="nucleotide sequence ID" value="NZ_JALXFV010000008.1"/>
</dbReference>
<comment type="caution">
    <text evidence="2">The sequence shown here is derived from an EMBL/GenBank/DDBJ whole genome shotgun (WGS) entry which is preliminary data.</text>
</comment>
<evidence type="ECO:0000313" key="2">
    <source>
        <dbReference type="EMBL" id="MFD1514918.1"/>
    </source>
</evidence>
<dbReference type="Proteomes" id="UP001597187">
    <property type="component" value="Unassembled WGS sequence"/>
</dbReference>
<proteinExistence type="predicted"/>
<dbReference type="PANTHER" id="PTHR40042">
    <property type="entry name" value="HYPOTHETICAL MEMBRANE SPANNING PROTEIN"/>
    <property type="match status" value="1"/>
</dbReference>
<sequence length="252" mass="27778">MTAADSPGEHPSTSVERFLAFVRDGSLPPRDDLPWYLAPLPKLLEDVGLRFVWLVVVVNLAGTAFGFYYYAGQFAATPTLMWPFVPDSPMGTLFIAVAFGLWALGRPNEYANAFALFGCIKLGAWTPYVLLAFFPAWDYVGWPMFNFLFWSHVAMVVQAFVLHRIADFPVKAVALATAWYTVDLTVDYFYSPVGEVTHTFIPVSDDAGWFLDPTMTNLQIAAAGAVVLTIVPLFVGLATRVKKFEGGALTAE</sequence>
<dbReference type="AlphaFoldDB" id="A0ABD6AZA4"/>
<feature type="transmembrane region" description="Helical" evidence="1">
    <location>
        <begin position="113"/>
        <end position="134"/>
    </location>
</feature>
<dbReference type="PANTHER" id="PTHR40042:SF1">
    <property type="entry name" value="DUF1405 DOMAIN-CONTAINING PROTEIN"/>
    <property type="match status" value="1"/>
</dbReference>
<feature type="transmembrane region" description="Helical" evidence="1">
    <location>
        <begin position="51"/>
        <end position="70"/>
    </location>
</feature>
<keyword evidence="1" id="KW-0812">Transmembrane</keyword>
<name>A0ABD6AZA4_9EURY</name>
<feature type="transmembrane region" description="Helical" evidence="1">
    <location>
        <begin position="140"/>
        <end position="161"/>
    </location>
</feature>
<dbReference type="Pfam" id="PF07187">
    <property type="entry name" value="DUF1405"/>
    <property type="match status" value="1"/>
</dbReference>
<feature type="transmembrane region" description="Helical" evidence="1">
    <location>
        <begin position="90"/>
        <end position="106"/>
    </location>
</feature>
<organism evidence="2 3">
    <name type="scientific">Halomarina rubra</name>
    <dbReference type="NCBI Taxonomy" id="2071873"/>
    <lineage>
        <taxon>Archaea</taxon>
        <taxon>Methanobacteriati</taxon>
        <taxon>Methanobacteriota</taxon>
        <taxon>Stenosarchaea group</taxon>
        <taxon>Halobacteria</taxon>
        <taxon>Halobacteriales</taxon>
        <taxon>Natronomonadaceae</taxon>
        <taxon>Halomarina</taxon>
    </lineage>
</organism>
<evidence type="ECO:0000313" key="3">
    <source>
        <dbReference type="Proteomes" id="UP001597187"/>
    </source>
</evidence>
<feature type="transmembrane region" description="Helical" evidence="1">
    <location>
        <begin position="218"/>
        <end position="238"/>
    </location>
</feature>
<dbReference type="EMBL" id="JBHUDC010000008">
    <property type="protein sequence ID" value="MFD1514918.1"/>
    <property type="molecule type" value="Genomic_DNA"/>
</dbReference>
<evidence type="ECO:0000256" key="1">
    <source>
        <dbReference type="SAM" id="Phobius"/>
    </source>
</evidence>
<keyword evidence="1" id="KW-1133">Transmembrane helix</keyword>
<dbReference type="InterPro" id="IPR009845">
    <property type="entry name" value="DUF1405"/>
</dbReference>
<protein>
    <submittedName>
        <fullName evidence="2">DUF1405 domain-containing protein</fullName>
    </submittedName>
</protein>
<feature type="transmembrane region" description="Helical" evidence="1">
    <location>
        <begin position="173"/>
        <end position="190"/>
    </location>
</feature>